<dbReference type="Gene3D" id="2.160.10.10">
    <property type="entry name" value="Hexapeptide repeat proteins"/>
    <property type="match status" value="1"/>
</dbReference>
<dbReference type="SUPFAM" id="SSF51161">
    <property type="entry name" value="Trimeric LpxA-like enzymes"/>
    <property type="match status" value="1"/>
</dbReference>
<dbReference type="CDD" id="cd04647">
    <property type="entry name" value="LbH_MAT_like"/>
    <property type="match status" value="1"/>
</dbReference>
<dbReference type="GO" id="GO:0016740">
    <property type="term" value="F:transferase activity"/>
    <property type="evidence" value="ECO:0007669"/>
    <property type="project" value="UniProtKB-KW"/>
</dbReference>
<dbReference type="PROSITE" id="PS00101">
    <property type="entry name" value="HEXAPEP_TRANSFERASES"/>
    <property type="match status" value="1"/>
</dbReference>
<dbReference type="Pfam" id="PF00132">
    <property type="entry name" value="Hexapep"/>
    <property type="match status" value="1"/>
</dbReference>
<accession>A0A1C3NVW5</accession>
<evidence type="ECO:0000313" key="3">
    <source>
        <dbReference type="EMBL" id="SBW20083.1"/>
    </source>
</evidence>
<name>A0A1C3NVW5_9ACTN</name>
<evidence type="ECO:0000256" key="1">
    <source>
        <dbReference type="ARBA" id="ARBA00022679"/>
    </source>
</evidence>
<sequence>MGGLIEHLGSQVNRLDRQFVNDLREYARHVRALRAGREASARSFVAGLRYPLAYQQPIWIGSPTVLEGRERIEFTDGAALRIGLGPFGISTRRDTSVLRIHPEGRLRCEGVASVQRGARIVVDSGLLQLGHGVNINGFAKILVRERVSIGAGCNISWNTQILDNDFHPMTVDGVEQPMSAPVVLEDRAWIGTGAIVLKGVTIGEGAVVAAGAVVTRDVPAKTIVAGSPAKVVGPVDSWR</sequence>
<dbReference type="EMBL" id="FLUV01000656">
    <property type="protein sequence ID" value="SBW20083.1"/>
    <property type="molecule type" value="Genomic_DNA"/>
</dbReference>
<proteinExistence type="predicted"/>
<dbReference type="InterPro" id="IPR001451">
    <property type="entry name" value="Hexapep"/>
</dbReference>
<dbReference type="InterPro" id="IPR011004">
    <property type="entry name" value="Trimer_LpxA-like_sf"/>
</dbReference>
<dbReference type="PANTHER" id="PTHR23416">
    <property type="entry name" value="SIALIC ACID SYNTHASE-RELATED"/>
    <property type="match status" value="1"/>
</dbReference>
<keyword evidence="4" id="KW-1185">Reference proteome</keyword>
<gene>
    <name evidence="3" type="ORF">FDG2_1587</name>
</gene>
<keyword evidence="1 3" id="KW-0808">Transferase</keyword>
<reference evidence="4" key="1">
    <citation type="submission" date="2016-02" db="EMBL/GenBank/DDBJ databases">
        <authorList>
            <person name="Wibberg D."/>
        </authorList>
    </citation>
    <scope>NUCLEOTIDE SEQUENCE [LARGE SCALE GENOMIC DNA]</scope>
</reference>
<evidence type="ECO:0000313" key="4">
    <source>
        <dbReference type="Proteomes" id="UP000199013"/>
    </source>
</evidence>
<keyword evidence="2" id="KW-0677">Repeat</keyword>
<evidence type="ECO:0000256" key="2">
    <source>
        <dbReference type="ARBA" id="ARBA00022737"/>
    </source>
</evidence>
<dbReference type="Proteomes" id="UP000199013">
    <property type="component" value="Unassembled WGS sequence"/>
</dbReference>
<dbReference type="AlphaFoldDB" id="A0A1C3NVW5"/>
<organism evidence="3 4">
    <name type="scientific">Candidatus Protofrankia californiensis</name>
    <dbReference type="NCBI Taxonomy" id="1839754"/>
    <lineage>
        <taxon>Bacteria</taxon>
        <taxon>Bacillati</taxon>
        <taxon>Actinomycetota</taxon>
        <taxon>Actinomycetes</taxon>
        <taxon>Frankiales</taxon>
        <taxon>Frankiaceae</taxon>
        <taxon>Protofrankia</taxon>
    </lineage>
</organism>
<dbReference type="InterPro" id="IPR018357">
    <property type="entry name" value="Hexapep_transf_CS"/>
</dbReference>
<protein>
    <submittedName>
        <fullName evidence="3">Isoleucine patch superfamily acetyltransferase</fullName>
    </submittedName>
</protein>
<dbReference type="InterPro" id="IPR051159">
    <property type="entry name" value="Hexapeptide_acetyltransf"/>
</dbReference>